<evidence type="ECO:0000256" key="3">
    <source>
        <dbReference type="ARBA" id="ARBA00023163"/>
    </source>
</evidence>
<keyword evidence="4" id="KW-0472">Membrane</keyword>
<dbReference type="Gene3D" id="2.130.10.10">
    <property type="entry name" value="YVTN repeat-like/Quinoprotein amine dehydrogenase"/>
    <property type="match status" value="2"/>
</dbReference>
<dbReference type="PROSITE" id="PS01124">
    <property type="entry name" value="HTH_ARAC_FAMILY_2"/>
    <property type="match status" value="1"/>
</dbReference>
<dbReference type="SUPFAM" id="SSF63829">
    <property type="entry name" value="Calcium-dependent phosphotriesterase"/>
    <property type="match status" value="1"/>
</dbReference>
<dbReference type="InterPro" id="IPR018062">
    <property type="entry name" value="HTH_AraC-typ_CS"/>
</dbReference>
<evidence type="ECO:0000256" key="4">
    <source>
        <dbReference type="SAM" id="Phobius"/>
    </source>
</evidence>
<dbReference type="Pfam" id="PF12833">
    <property type="entry name" value="HTH_18"/>
    <property type="match status" value="1"/>
</dbReference>
<dbReference type="Gene3D" id="2.60.40.10">
    <property type="entry name" value="Immunoglobulins"/>
    <property type="match status" value="1"/>
</dbReference>
<keyword evidence="2" id="KW-0238">DNA-binding</keyword>
<protein>
    <submittedName>
        <fullName evidence="6">Helix-turn-helix domain-containing protein</fullName>
    </submittedName>
</protein>
<dbReference type="InterPro" id="IPR011047">
    <property type="entry name" value="Quinoprotein_ADH-like_sf"/>
</dbReference>
<dbReference type="InterPro" id="IPR018060">
    <property type="entry name" value="HTH_AraC"/>
</dbReference>
<dbReference type="SUPFAM" id="SSF46689">
    <property type="entry name" value="Homeodomain-like"/>
    <property type="match status" value="1"/>
</dbReference>
<organism evidence="6 7">
    <name type="scientific">Heminiphilus faecis</name>
    <dbReference type="NCBI Taxonomy" id="2601703"/>
    <lineage>
        <taxon>Bacteria</taxon>
        <taxon>Pseudomonadati</taxon>
        <taxon>Bacteroidota</taxon>
        <taxon>Bacteroidia</taxon>
        <taxon>Bacteroidales</taxon>
        <taxon>Muribaculaceae</taxon>
        <taxon>Heminiphilus</taxon>
    </lineage>
</organism>
<dbReference type="SMART" id="SM00342">
    <property type="entry name" value="HTH_ARAC"/>
    <property type="match status" value="1"/>
</dbReference>
<name>A0ABV4CX96_9BACT</name>
<accession>A0ABV4CX96</accession>
<dbReference type="Pfam" id="PF07495">
    <property type="entry name" value="Y_Y_Y"/>
    <property type="match status" value="1"/>
</dbReference>
<keyword evidence="4" id="KW-0812">Transmembrane</keyword>
<dbReference type="InterPro" id="IPR009057">
    <property type="entry name" value="Homeodomain-like_sf"/>
</dbReference>
<feature type="domain" description="HTH araC/xylS-type" evidence="5">
    <location>
        <begin position="833"/>
        <end position="932"/>
    </location>
</feature>
<dbReference type="PANTHER" id="PTHR43280">
    <property type="entry name" value="ARAC-FAMILY TRANSCRIPTIONAL REGULATOR"/>
    <property type="match status" value="1"/>
</dbReference>
<keyword evidence="3" id="KW-0804">Transcription</keyword>
<reference evidence="6 7" key="1">
    <citation type="submission" date="2024-03" db="EMBL/GenBank/DDBJ databases">
        <title>Mouse gut bacterial collection (mGBC) of GemPharmatech.</title>
        <authorList>
            <person name="He Y."/>
            <person name="Dong L."/>
            <person name="Wu D."/>
            <person name="Gao X."/>
            <person name="Lin Z."/>
        </authorList>
    </citation>
    <scope>NUCLEOTIDE SEQUENCE [LARGE SCALE GENOMIC DNA]</scope>
    <source>
        <strain evidence="6 7">54-13</strain>
    </source>
</reference>
<evidence type="ECO:0000313" key="7">
    <source>
        <dbReference type="Proteomes" id="UP001565200"/>
    </source>
</evidence>
<dbReference type="PROSITE" id="PS00041">
    <property type="entry name" value="HTH_ARAC_FAMILY_1"/>
    <property type="match status" value="1"/>
</dbReference>
<evidence type="ECO:0000259" key="5">
    <source>
        <dbReference type="PROSITE" id="PS01124"/>
    </source>
</evidence>
<keyword evidence="4" id="KW-1133">Transmembrane helix</keyword>
<dbReference type="SUPFAM" id="SSF50998">
    <property type="entry name" value="Quinoprotein alcohol dehydrogenase-like"/>
    <property type="match status" value="1"/>
</dbReference>
<keyword evidence="1" id="KW-0805">Transcription regulation</keyword>
<evidence type="ECO:0000256" key="1">
    <source>
        <dbReference type="ARBA" id="ARBA00023015"/>
    </source>
</evidence>
<dbReference type="EMBL" id="JBCLPP010000020">
    <property type="protein sequence ID" value="MEY8245607.1"/>
    <property type="molecule type" value="Genomic_DNA"/>
</dbReference>
<dbReference type="Gene3D" id="1.10.10.60">
    <property type="entry name" value="Homeodomain-like"/>
    <property type="match status" value="1"/>
</dbReference>
<evidence type="ECO:0000313" key="6">
    <source>
        <dbReference type="EMBL" id="MEY8245607.1"/>
    </source>
</evidence>
<feature type="transmembrane region" description="Helical" evidence="4">
    <location>
        <begin position="773"/>
        <end position="793"/>
    </location>
</feature>
<dbReference type="InterPro" id="IPR015943">
    <property type="entry name" value="WD40/YVTN_repeat-like_dom_sf"/>
</dbReference>
<dbReference type="InterPro" id="IPR013783">
    <property type="entry name" value="Ig-like_fold"/>
</dbReference>
<sequence length="943" mass="106714">MKKPVPLTTIWLSLLFLISVSASMSAQRILVTELPTQHLLPTSPVHRVLQDREGYMWYATEGGGLCRDDGYELSVFRSPFGYSYSRFNIIGSDSILSNHIYCIAEGKEHPHIWFGTKTGLYYIDKHDYSIHAVDDQRLRHSEVWIVFAASDGTIWTSTPQGLFHLDCSGKVIGNYSLNIYGTSVSGSYFHEDSRHNLRVLCTGRMILKYDPVSDSFIKEKWDFPSNPTCMYEDIHSGKFFVGTWGGGVLSCTAPDSLSSDSWHIKKLPEFLPDNSGAGIVLNLIYDSLYGMLWVAAIDNLYLYHMTDGQLQPVSTASFLPEGKKVIDLLFRDRDNNIWVPAYTPHTFIISFDEDKIERYPVDATKRLTGYPVMADAVVKEDDYYWIWQGRDNLTLYHPATDRISYANRNVENYPYTEKWIEKCSTGSGIWAVNANRLLRFTHEDMDIHIEYCLSVTGAEHITALHESRNRLWIGTEDAIYEMSVSGDYINKVCGGTGSIRQLTATTGGEIYAVAGKDGFIHVSADGEITVIDKGDEYCSIAVAPNGTIWAATSQGSIYSYQPRHNVLTRENDHCLWGGESIKSLQADKSGHIWILTDQYLKEYNPTNNAFRIFHSSDSRIKMDYMHCVRLIDGNKVCVGGMGAFCIITSSADLDDTTASSVRPVVRSITAGDRHIFIGTEQNEVDLQPHQGNCKVAFSTLDHLHAGQVSYAYRLKGWQTSWTYLPAGSNTAYFNRLPKGIYQLELKATDRYGCWGEPYISLTLRRLPAWYETWWAYLIYGLIAISLVLGVLWLSRRISQLLELHRRRKEVALNTLDIRADDTSLPKFDKEFLNKAVALVEAHLSDPHYNVGQFSSDLCMSRMNLYRKLRIQTGQSPVEFIRSIRLKKAAALLAATELPVKEVAQRCGFSTATYFSKLFKEMFGVLPGQYKIAKTYDSTSKKDQ</sequence>
<dbReference type="Proteomes" id="UP001565200">
    <property type="component" value="Unassembled WGS sequence"/>
</dbReference>
<dbReference type="PRINTS" id="PR00032">
    <property type="entry name" value="HTHARAC"/>
</dbReference>
<gene>
    <name evidence="6" type="ORF">AAK873_08255</name>
</gene>
<dbReference type="InterPro" id="IPR020449">
    <property type="entry name" value="Tscrpt_reg_AraC-type_HTH"/>
</dbReference>
<dbReference type="InterPro" id="IPR011123">
    <property type="entry name" value="Y_Y_Y"/>
</dbReference>
<dbReference type="PANTHER" id="PTHR43280:SF2">
    <property type="entry name" value="HTH-TYPE TRANSCRIPTIONAL REGULATOR EXSA"/>
    <property type="match status" value="1"/>
</dbReference>
<evidence type="ECO:0000256" key="2">
    <source>
        <dbReference type="ARBA" id="ARBA00023125"/>
    </source>
</evidence>
<proteinExistence type="predicted"/>
<keyword evidence="7" id="KW-1185">Reference proteome</keyword>
<comment type="caution">
    <text evidence="6">The sequence shown here is derived from an EMBL/GenBank/DDBJ whole genome shotgun (WGS) entry which is preliminary data.</text>
</comment>